<dbReference type="AlphaFoldDB" id="A0A7X0JBY5"/>
<reference evidence="6 7" key="2">
    <citation type="submission" date="2020-08" db="EMBL/GenBank/DDBJ databases">
        <authorList>
            <person name="Partida-Martinez L."/>
            <person name="Huntemann M."/>
            <person name="Clum A."/>
            <person name="Wang J."/>
            <person name="Palaniappan K."/>
            <person name="Ritter S."/>
            <person name="Chen I.-M."/>
            <person name="Stamatis D."/>
            <person name="Reddy T."/>
            <person name="O'Malley R."/>
            <person name="Daum C."/>
            <person name="Shapiro N."/>
            <person name="Ivanova N."/>
            <person name="Kyrpides N."/>
            <person name="Woyke T."/>
        </authorList>
    </citation>
    <scope>NUCLEOTIDE SEQUENCE [LARGE SCALE GENOMIC DNA]</scope>
    <source>
        <strain evidence="6 7">AS3.13</strain>
    </source>
</reference>
<dbReference type="InterPro" id="IPR017853">
    <property type="entry name" value="GH"/>
</dbReference>
<dbReference type="Gene3D" id="3.90.400.10">
    <property type="entry name" value="Oligo-1,6-glucosidase, Domain 2"/>
    <property type="match status" value="1"/>
</dbReference>
<dbReference type="InterPro" id="IPR022567">
    <property type="entry name" value="DUF3459"/>
</dbReference>
<keyword evidence="2 6" id="KW-0378">Hydrolase</keyword>
<dbReference type="FunFam" id="3.90.400.10:FF:000002">
    <property type="entry name" value="Sucrose isomerase"/>
    <property type="match status" value="1"/>
</dbReference>
<evidence type="ECO:0000313" key="7">
    <source>
        <dbReference type="Proteomes" id="UP000522313"/>
    </source>
</evidence>
<dbReference type="InterPro" id="IPR006047">
    <property type="entry name" value="GH13_cat_dom"/>
</dbReference>
<feature type="region of interest" description="Disordered" evidence="4">
    <location>
        <begin position="408"/>
        <end position="432"/>
    </location>
</feature>
<organism evidence="6 7">
    <name type="scientific">Sphingomonas endophytica</name>
    <dbReference type="NCBI Taxonomy" id="869719"/>
    <lineage>
        <taxon>Bacteria</taxon>
        <taxon>Pseudomonadati</taxon>
        <taxon>Pseudomonadota</taxon>
        <taxon>Alphaproteobacteria</taxon>
        <taxon>Sphingomonadales</taxon>
        <taxon>Sphingomonadaceae</taxon>
        <taxon>Sphingomonas</taxon>
    </lineage>
</organism>
<evidence type="ECO:0000256" key="3">
    <source>
        <dbReference type="ARBA" id="ARBA00023295"/>
    </source>
</evidence>
<dbReference type="Pfam" id="PF00128">
    <property type="entry name" value="Alpha-amylase"/>
    <property type="match status" value="1"/>
</dbReference>
<dbReference type="SMART" id="SM00642">
    <property type="entry name" value="Aamy"/>
    <property type="match status" value="1"/>
</dbReference>
<dbReference type="GO" id="GO:0004558">
    <property type="term" value="F:alpha-1,4-glucosidase activity"/>
    <property type="evidence" value="ECO:0007669"/>
    <property type="project" value="UniProtKB-EC"/>
</dbReference>
<name>A0A7X0JBY5_9SPHN</name>
<accession>A0A7X0JBY5</accession>
<dbReference type="GO" id="GO:0004556">
    <property type="term" value="F:alpha-amylase activity"/>
    <property type="evidence" value="ECO:0007669"/>
    <property type="project" value="TreeGrafter"/>
</dbReference>
<dbReference type="PANTHER" id="PTHR10357">
    <property type="entry name" value="ALPHA-AMYLASE FAMILY MEMBER"/>
    <property type="match status" value="1"/>
</dbReference>
<dbReference type="GO" id="GO:0004574">
    <property type="term" value="F:oligo-1,6-glucosidase activity"/>
    <property type="evidence" value="ECO:0007669"/>
    <property type="project" value="UniProtKB-EC"/>
</dbReference>
<dbReference type="PANTHER" id="PTHR10357:SF179">
    <property type="entry name" value="NEUTRAL AND BASIC AMINO ACID TRANSPORT PROTEIN RBAT"/>
    <property type="match status" value="1"/>
</dbReference>
<evidence type="ECO:0000259" key="5">
    <source>
        <dbReference type="SMART" id="SM00642"/>
    </source>
</evidence>
<dbReference type="CDD" id="cd11331">
    <property type="entry name" value="AmyAc_OligoGlu_like"/>
    <property type="match status" value="1"/>
</dbReference>
<dbReference type="EC" id="3.2.1.10" evidence="6"/>
<evidence type="ECO:0000313" key="6">
    <source>
        <dbReference type="EMBL" id="MBB6504399.1"/>
    </source>
</evidence>
<proteinExistence type="inferred from homology"/>
<dbReference type="SUPFAM" id="SSF51011">
    <property type="entry name" value="Glycosyl hydrolase domain"/>
    <property type="match status" value="1"/>
</dbReference>
<dbReference type="EMBL" id="JACHBT010000006">
    <property type="protein sequence ID" value="MBB6504399.1"/>
    <property type="molecule type" value="Genomic_DNA"/>
</dbReference>
<evidence type="ECO:0000256" key="2">
    <source>
        <dbReference type="ARBA" id="ARBA00022801"/>
    </source>
</evidence>
<comment type="similarity">
    <text evidence="1">Belongs to the glycosyl hydrolase 13 family.</text>
</comment>
<dbReference type="GO" id="GO:0009313">
    <property type="term" value="P:oligosaccharide catabolic process"/>
    <property type="evidence" value="ECO:0007669"/>
    <property type="project" value="TreeGrafter"/>
</dbReference>
<dbReference type="Gene3D" id="3.20.20.80">
    <property type="entry name" value="Glycosidases"/>
    <property type="match status" value="2"/>
</dbReference>
<dbReference type="SUPFAM" id="SSF51445">
    <property type="entry name" value="(Trans)glycosidases"/>
    <property type="match status" value="1"/>
</dbReference>
<feature type="compositionally biased region" description="Basic and acidic residues" evidence="4">
    <location>
        <begin position="409"/>
        <end position="419"/>
    </location>
</feature>
<dbReference type="Proteomes" id="UP000522313">
    <property type="component" value="Unassembled WGS sequence"/>
</dbReference>
<evidence type="ECO:0000256" key="1">
    <source>
        <dbReference type="ARBA" id="ARBA00008061"/>
    </source>
</evidence>
<protein>
    <submittedName>
        <fullName evidence="6">Oligo-1,6-glucosidase/alpha-glucosidase</fullName>
        <ecNumber evidence="6">3.2.1.10</ecNumber>
        <ecNumber evidence="6">3.2.1.20</ecNumber>
    </submittedName>
</protein>
<evidence type="ECO:0000256" key="4">
    <source>
        <dbReference type="SAM" id="MobiDB-lite"/>
    </source>
</evidence>
<reference evidence="6 7" key="1">
    <citation type="submission" date="2020-08" db="EMBL/GenBank/DDBJ databases">
        <title>The Agave Microbiome: Exploring the role of microbial communities in plant adaptations to desert environments.</title>
        <authorList>
            <person name="Partida-Martinez L.P."/>
        </authorList>
    </citation>
    <scope>NUCLEOTIDE SEQUENCE [LARGE SCALE GENOMIC DNA]</scope>
    <source>
        <strain evidence="6 7">AS3.13</strain>
    </source>
</reference>
<dbReference type="Pfam" id="PF11941">
    <property type="entry name" value="DUF3459"/>
    <property type="match status" value="1"/>
</dbReference>
<dbReference type="InterPro" id="IPR045857">
    <property type="entry name" value="O16G_dom_2"/>
</dbReference>
<dbReference type="EC" id="3.2.1.20" evidence="6"/>
<keyword evidence="3 6" id="KW-0326">Glycosidase</keyword>
<sequence length="558" mass="62296">MITEGRVTPAAAAQADRRRDAVDRNGWSAVMPAMSERHDHPWWESGTVYQIYPRSFQDSDGDGVGDLAGIERRLDHVAALGVDAIWLSPVFPSPMADFGYDVADYCAIDPLFGDLAAFDRLLAAVHARGLRLLLDFVPNHSSDQHPWFVDSRSGRDSPKRDWYIWRDPAADGGPPNNWISDFGGSAWEYDPASGQYYLHAFLRQQPDLNWRNPALKAAMLDAMRFWFDRGVDGFRIDVLWHIVKADGFPDNPVNPYWRPGITERDRLIQQHSTDQPEAHAIAAEMRALADAYGAEGRGRVLIGEIFLPNDRHARWYGTPETPQVHLPFNFQLIENAWDAATLRTMIAAYEASLPAHGWPNWVFGSHDAPRIAARIGEAQARVAAMLLLTLRGTPTLYQGDELGIGHVDIPPDRVRDPQELRQPGIGIGRDRSRTPMPWDASPFAGFSTVAPWLPLNPDWPTRNVAAQEQDAGSMLALYRRLLALRRERAALSVGDFRLLEAADGVLAYERRHGGEVLRVALNLTDAAKPLPFAGETLLSTLNEPPADHLRGDEGVIFR</sequence>
<feature type="domain" description="Glycosyl hydrolase family 13 catalytic" evidence="5">
    <location>
        <begin position="50"/>
        <end position="433"/>
    </location>
</feature>
<gene>
    <name evidence="6" type="ORF">F4693_001369</name>
</gene>
<comment type="caution">
    <text evidence="6">The sequence shown here is derived from an EMBL/GenBank/DDBJ whole genome shotgun (WGS) entry which is preliminary data.</text>
</comment>